<name>A0A9X5KZG9_PSEMA</name>
<evidence type="ECO:0000313" key="1">
    <source>
        <dbReference type="EMBL" id="OAJ50869.1"/>
    </source>
</evidence>
<dbReference type="AlphaFoldDB" id="A0A9X5KZG9"/>
<dbReference type="EMBL" id="LKEG01000020">
    <property type="protein sequence ID" value="OAJ50869.1"/>
    <property type="molecule type" value="Genomic_DNA"/>
</dbReference>
<comment type="caution">
    <text evidence="1">The sequence shown here is derived from an EMBL/GenBank/DDBJ whole genome shotgun (WGS) entry which is preliminary data.</text>
</comment>
<dbReference type="RefSeq" id="WP_064052250.1">
    <property type="nucleotide sequence ID" value="NZ_LKEG01000020.1"/>
</dbReference>
<dbReference type="Proteomes" id="UP000077563">
    <property type="component" value="Unassembled WGS sequence"/>
</dbReference>
<sequence length="108" mass="12212">MTRSSRKFATVWELLLRYPLTAINNRPRHDAAGRWVLCLSNSVKQGGLLPIAVEQSPMHQLTHRHREQAPSHSLIAMLQVDIRWLLILDAPSNTLAERRLESVGNPAS</sequence>
<proteinExistence type="predicted"/>
<protein>
    <submittedName>
        <fullName evidence="1">Uncharacterized protein</fullName>
    </submittedName>
</protein>
<evidence type="ECO:0000313" key="2">
    <source>
        <dbReference type="Proteomes" id="UP000077563"/>
    </source>
</evidence>
<gene>
    <name evidence="1" type="ORF">AO064_04295</name>
</gene>
<organism evidence="1 2">
    <name type="scientific">Pseudomonas marginalis</name>
    <name type="common">Pseudomonas panacis</name>
    <dbReference type="NCBI Taxonomy" id="298"/>
    <lineage>
        <taxon>Bacteria</taxon>
        <taxon>Pseudomonadati</taxon>
        <taxon>Pseudomonadota</taxon>
        <taxon>Gammaproteobacteria</taxon>
        <taxon>Pseudomonadales</taxon>
        <taxon>Pseudomonadaceae</taxon>
        <taxon>Pseudomonas</taxon>
    </lineage>
</organism>
<reference evidence="1 2" key="1">
    <citation type="submission" date="2015-09" db="EMBL/GenBank/DDBJ databases">
        <title>Genome sequence of Pseudomonas marginalis ICMP 3553.</title>
        <authorList>
            <person name="Visnovsky S."/>
            <person name="Lu A."/>
            <person name="Panda P."/>
            <person name="Pitman A."/>
        </authorList>
    </citation>
    <scope>NUCLEOTIDE SEQUENCE [LARGE SCALE GENOMIC DNA]</scope>
    <source>
        <strain evidence="1 2">ICMP 3553</strain>
    </source>
</reference>
<accession>A0A9X5KZG9</accession>